<feature type="compositionally biased region" description="Acidic residues" evidence="1">
    <location>
        <begin position="135"/>
        <end position="150"/>
    </location>
</feature>
<gene>
    <name evidence="2" type="ORF">PHLCEN_2v7595</name>
</gene>
<sequence length="442" mass="49349">MRSESSLSSTSSEVDNESNSSQSSIKTSSSVRSLEGTAEAFQHVRLQSSQDLNRKLSRGVKIGNQTKAHVVTKLSLPSVGWSSESDSDIPQYIDPAVLWPEQVGKWRLTSADGDDEKPIERLEGYSDVEQQSSEDISDVSSDDGESELENSDVSSDASEEEQEVNDPSPTRSVVKKTLPRRAKRTRAESLEEDENSTEASSDEDRDEDYKDDDYGQSHADNKPLRRLRPLVRRAASHVSLSGDDGDDNESRRKRVRTSGRFKDPSSLDIDHSSDVDEPFQEAVKVDCSHCSSRNQHQVKIPRNAKTTVYNEIADDFRLVLDPIQCPIPGCNGTMIIPEKCPMQRHLKKCHGSSHPTLVAILLSKKNKKVRCPWVHTDGRLCRHMSGPNDIGRHIVSVHIKCISYHCPIHHKDVHGRDNSSFGRHLKNPEKGACVKNQGPRKC</sequence>
<dbReference type="Proteomes" id="UP000186601">
    <property type="component" value="Unassembled WGS sequence"/>
</dbReference>
<dbReference type="EMBL" id="MLYV02000762">
    <property type="protein sequence ID" value="PSR78032.1"/>
    <property type="molecule type" value="Genomic_DNA"/>
</dbReference>
<feature type="compositionally biased region" description="Basic residues" evidence="1">
    <location>
        <begin position="173"/>
        <end position="184"/>
    </location>
</feature>
<name>A0A2R6NW29_9APHY</name>
<accession>A0A2R6NW29</accession>
<feature type="compositionally biased region" description="Basic residues" evidence="1">
    <location>
        <begin position="224"/>
        <end position="235"/>
    </location>
</feature>
<reference evidence="2 3" key="1">
    <citation type="submission" date="2018-02" db="EMBL/GenBank/DDBJ databases">
        <title>Genome sequence of the basidiomycete white-rot fungus Phlebia centrifuga.</title>
        <authorList>
            <person name="Granchi Z."/>
            <person name="Peng M."/>
            <person name="de Vries R.P."/>
            <person name="Hilden K."/>
            <person name="Makela M.R."/>
            <person name="Grigoriev I."/>
            <person name="Riley R."/>
        </authorList>
    </citation>
    <scope>NUCLEOTIDE SEQUENCE [LARGE SCALE GENOMIC DNA]</scope>
    <source>
        <strain evidence="2 3">FBCC195</strain>
    </source>
</reference>
<proteinExistence type="predicted"/>
<evidence type="ECO:0000313" key="3">
    <source>
        <dbReference type="Proteomes" id="UP000186601"/>
    </source>
</evidence>
<feature type="region of interest" description="Disordered" evidence="1">
    <location>
        <begin position="417"/>
        <end position="442"/>
    </location>
</feature>
<feature type="region of interest" description="Disordered" evidence="1">
    <location>
        <begin position="1"/>
        <end position="32"/>
    </location>
</feature>
<feature type="compositionally biased region" description="Acidic residues" evidence="1">
    <location>
        <begin position="190"/>
        <end position="211"/>
    </location>
</feature>
<comment type="caution">
    <text evidence="2">The sequence shown here is derived from an EMBL/GenBank/DDBJ whole genome shotgun (WGS) entry which is preliminary data.</text>
</comment>
<feature type="region of interest" description="Disordered" evidence="1">
    <location>
        <begin position="74"/>
        <end position="96"/>
    </location>
</feature>
<feature type="region of interest" description="Disordered" evidence="1">
    <location>
        <begin position="108"/>
        <end position="273"/>
    </location>
</feature>
<feature type="compositionally biased region" description="Basic and acidic residues" evidence="1">
    <location>
        <begin position="212"/>
        <end position="223"/>
    </location>
</feature>
<dbReference type="AlphaFoldDB" id="A0A2R6NW29"/>
<feature type="compositionally biased region" description="Basic and acidic residues" evidence="1">
    <location>
        <begin position="260"/>
        <end position="273"/>
    </location>
</feature>
<evidence type="ECO:0000256" key="1">
    <source>
        <dbReference type="SAM" id="MobiDB-lite"/>
    </source>
</evidence>
<evidence type="ECO:0000313" key="2">
    <source>
        <dbReference type="EMBL" id="PSR78032.1"/>
    </source>
</evidence>
<organism evidence="2 3">
    <name type="scientific">Hermanssonia centrifuga</name>
    <dbReference type="NCBI Taxonomy" id="98765"/>
    <lineage>
        <taxon>Eukaryota</taxon>
        <taxon>Fungi</taxon>
        <taxon>Dikarya</taxon>
        <taxon>Basidiomycota</taxon>
        <taxon>Agaricomycotina</taxon>
        <taxon>Agaricomycetes</taxon>
        <taxon>Polyporales</taxon>
        <taxon>Meruliaceae</taxon>
        <taxon>Hermanssonia</taxon>
    </lineage>
</organism>
<protein>
    <submittedName>
        <fullName evidence="2">Uncharacterized protein</fullName>
    </submittedName>
</protein>
<keyword evidence="3" id="KW-1185">Reference proteome</keyword>